<dbReference type="EMBL" id="KB204089">
    <property type="protein sequence ID" value="ESO81958.1"/>
    <property type="molecule type" value="Genomic_DNA"/>
</dbReference>
<evidence type="ECO:0000313" key="13">
    <source>
        <dbReference type="EMBL" id="ESO81958.1"/>
    </source>
</evidence>
<evidence type="ECO:0000256" key="4">
    <source>
        <dbReference type="ARBA" id="ARBA00022618"/>
    </source>
</evidence>
<dbReference type="SMART" id="SM00365">
    <property type="entry name" value="LRR_SD22"/>
    <property type="match status" value="3"/>
</dbReference>
<evidence type="ECO:0000256" key="6">
    <source>
        <dbReference type="ARBA" id="ARBA00022776"/>
    </source>
</evidence>
<dbReference type="OMA" id="ICVISHT"/>
<dbReference type="GO" id="GO:0005737">
    <property type="term" value="C:cytoplasm"/>
    <property type="evidence" value="ECO:0007669"/>
    <property type="project" value="TreeGrafter"/>
</dbReference>
<keyword evidence="8" id="KW-0206">Cytoskeleton</keyword>
<dbReference type="GO" id="GO:0005814">
    <property type="term" value="C:centriole"/>
    <property type="evidence" value="ECO:0007669"/>
    <property type="project" value="UniProtKB-SubCell"/>
</dbReference>
<keyword evidence="7" id="KW-0175">Coiled coil</keyword>
<keyword evidence="2" id="KW-0963">Cytoplasm</keyword>
<dbReference type="InterPro" id="IPR032675">
    <property type="entry name" value="LRR_dom_sf"/>
</dbReference>
<keyword evidence="14" id="KW-1185">Reference proteome</keyword>
<dbReference type="GeneID" id="20251743"/>
<dbReference type="Gene3D" id="3.80.10.10">
    <property type="entry name" value="Ribonuclease Inhibitor"/>
    <property type="match status" value="2"/>
</dbReference>
<keyword evidence="3" id="KW-0433">Leucine-rich repeat</keyword>
<gene>
    <name evidence="13" type="ORF">LOTGIDRAFT_65544</name>
</gene>
<evidence type="ECO:0000256" key="1">
    <source>
        <dbReference type="ARBA" id="ARBA00004114"/>
    </source>
</evidence>
<dbReference type="PROSITE" id="PS51450">
    <property type="entry name" value="LRR"/>
    <property type="match status" value="4"/>
</dbReference>
<dbReference type="AlphaFoldDB" id="V3YVF9"/>
<evidence type="ECO:0000256" key="10">
    <source>
        <dbReference type="ARBA" id="ARBA00054059"/>
    </source>
</evidence>
<keyword evidence="5" id="KW-0677">Repeat</keyword>
<dbReference type="SUPFAM" id="SSF52075">
    <property type="entry name" value="Outer arm dynein light chain 1"/>
    <property type="match status" value="1"/>
</dbReference>
<dbReference type="Pfam" id="PF12799">
    <property type="entry name" value="LRR_4"/>
    <property type="match status" value="1"/>
</dbReference>
<evidence type="ECO:0000313" key="14">
    <source>
        <dbReference type="Proteomes" id="UP000030746"/>
    </source>
</evidence>
<dbReference type="FunFam" id="3.80.10.10:FF:000148">
    <property type="entry name" value="Leucine rich repeat and coiled-coil centrosomal protein 1"/>
    <property type="match status" value="1"/>
</dbReference>
<evidence type="ECO:0000256" key="7">
    <source>
        <dbReference type="ARBA" id="ARBA00023054"/>
    </source>
</evidence>
<comment type="subcellular location">
    <subcellularLocation>
        <location evidence="1">Cytoplasm</location>
        <location evidence="1">Cytoskeleton</location>
        <location evidence="1">Microtubule organizing center</location>
        <location evidence="1">Centrosome</location>
        <location evidence="1">Centriole</location>
    </subcellularLocation>
</comment>
<feature type="non-terminal residue" evidence="13">
    <location>
        <position position="253"/>
    </location>
</feature>
<proteinExistence type="inferred from homology"/>
<dbReference type="HOGENOM" id="CLU_076447_0_0_1"/>
<reference evidence="13 14" key="1">
    <citation type="journal article" date="2013" name="Nature">
        <title>Insights into bilaterian evolution from three spiralian genomes.</title>
        <authorList>
            <person name="Simakov O."/>
            <person name="Marletaz F."/>
            <person name="Cho S.J."/>
            <person name="Edsinger-Gonzales E."/>
            <person name="Havlak P."/>
            <person name="Hellsten U."/>
            <person name="Kuo D.H."/>
            <person name="Larsson T."/>
            <person name="Lv J."/>
            <person name="Arendt D."/>
            <person name="Savage R."/>
            <person name="Osoegawa K."/>
            <person name="de Jong P."/>
            <person name="Grimwood J."/>
            <person name="Chapman J.A."/>
            <person name="Shapiro H."/>
            <person name="Aerts A."/>
            <person name="Otillar R.P."/>
            <person name="Terry A.Y."/>
            <person name="Boore J.L."/>
            <person name="Grigoriev I.V."/>
            <person name="Lindberg D.R."/>
            <person name="Seaver E.C."/>
            <person name="Weisblat D.A."/>
            <person name="Putnam N.H."/>
            <person name="Rokhsar D.S."/>
        </authorList>
    </citation>
    <scope>NUCLEOTIDE SEQUENCE [LARGE SCALE GENOMIC DNA]</scope>
</reference>
<comment type="similarity">
    <text evidence="11">Belongs to the LRRCC1 family.</text>
</comment>
<evidence type="ECO:0000256" key="8">
    <source>
        <dbReference type="ARBA" id="ARBA00023212"/>
    </source>
</evidence>
<keyword evidence="6" id="KW-0498">Mitosis</keyword>
<organism evidence="13 14">
    <name type="scientific">Lottia gigantea</name>
    <name type="common">Giant owl limpet</name>
    <dbReference type="NCBI Taxonomy" id="225164"/>
    <lineage>
        <taxon>Eukaryota</taxon>
        <taxon>Metazoa</taxon>
        <taxon>Spiralia</taxon>
        <taxon>Lophotrochozoa</taxon>
        <taxon>Mollusca</taxon>
        <taxon>Gastropoda</taxon>
        <taxon>Patellogastropoda</taxon>
        <taxon>Lottioidea</taxon>
        <taxon>Lottiidae</taxon>
        <taxon>Lottia</taxon>
    </lineage>
</organism>
<sequence>ELSLIDCGISSLKDLPLQSHLLTVNLHSNYIQRLENLSRLSQLCHLDVSSNQISRIEGLEGLRSLRTLNLSCNMITVVEGLSHLKSLVKINLSFNQIDDVSGFKLMSGPEFKLSQIELQGNRIRSAVRLAHSLSQCCNLKSMTLFQDGSSNPVCHQTGYRSDLLTRLPQLNSLDGRDRNGQVIVQQDIMADIPGLEGYMDYLLSTSSCSSVHVRVFCISFQENQIMNVITPKIDEAMESFKRRCQMSYDTNTS</sequence>
<dbReference type="KEGG" id="lgi:LOTGIDRAFT_65544"/>
<dbReference type="PANTHER" id="PTHR15454">
    <property type="entry name" value="NISCHARIN RELATED"/>
    <property type="match status" value="1"/>
</dbReference>
<dbReference type="InterPro" id="IPR025875">
    <property type="entry name" value="Leu-rich_rpt_4"/>
</dbReference>
<keyword evidence="9" id="KW-0131">Cell cycle</keyword>
<evidence type="ECO:0000256" key="9">
    <source>
        <dbReference type="ARBA" id="ARBA00023306"/>
    </source>
</evidence>
<comment type="function">
    <text evidence="10">Required for the organization of the mitotic spindle. Maintains the structural integrity of centrosomes during mitosis.</text>
</comment>
<dbReference type="GO" id="GO:0051301">
    <property type="term" value="P:cell division"/>
    <property type="evidence" value="ECO:0007669"/>
    <property type="project" value="UniProtKB-KW"/>
</dbReference>
<keyword evidence="4" id="KW-0132">Cell division</keyword>
<protein>
    <recommendedName>
        <fullName evidence="12">Leucine-rich repeat and coiled-coil domain-containing protein 1</fullName>
    </recommendedName>
</protein>
<dbReference type="Proteomes" id="UP000030746">
    <property type="component" value="Unassembled WGS sequence"/>
</dbReference>
<evidence type="ECO:0000256" key="5">
    <source>
        <dbReference type="ARBA" id="ARBA00022737"/>
    </source>
</evidence>
<evidence type="ECO:0000256" key="12">
    <source>
        <dbReference type="ARBA" id="ARBA00067351"/>
    </source>
</evidence>
<evidence type="ECO:0000256" key="3">
    <source>
        <dbReference type="ARBA" id="ARBA00022614"/>
    </source>
</evidence>
<feature type="non-terminal residue" evidence="13">
    <location>
        <position position="1"/>
    </location>
</feature>
<dbReference type="STRING" id="225164.V3YVF9"/>
<evidence type="ECO:0000256" key="11">
    <source>
        <dbReference type="ARBA" id="ARBA00061329"/>
    </source>
</evidence>
<name>V3YVF9_LOTGI</name>
<dbReference type="CTD" id="20251743"/>
<evidence type="ECO:0000256" key="2">
    <source>
        <dbReference type="ARBA" id="ARBA00022490"/>
    </source>
</evidence>
<accession>V3YVF9</accession>
<dbReference type="RefSeq" id="XP_009067345.1">
    <property type="nucleotide sequence ID" value="XM_009069097.1"/>
</dbReference>
<dbReference type="PANTHER" id="PTHR15454:SF34">
    <property type="entry name" value="LEUCINE-RICH REPEAT AND COILED-COIL DOMAIN-CONTAINING PROTEIN 1"/>
    <property type="match status" value="1"/>
</dbReference>
<dbReference type="InterPro" id="IPR001611">
    <property type="entry name" value="Leu-rich_rpt"/>
</dbReference>
<dbReference type="OrthoDB" id="7451790at2759"/>